<keyword evidence="12" id="KW-1185">Reference proteome</keyword>
<dbReference type="OrthoDB" id="9810236at2"/>
<keyword evidence="3" id="KW-0540">Nuclease</keyword>
<dbReference type="InterPro" id="IPR011545">
    <property type="entry name" value="DEAD/DEAH_box_helicase_dom"/>
</dbReference>
<reference evidence="12" key="1">
    <citation type="submission" date="2016-10" db="EMBL/GenBank/DDBJ databases">
        <authorList>
            <person name="Varghese N."/>
            <person name="Submissions S."/>
        </authorList>
    </citation>
    <scope>NUCLEOTIDE SEQUENCE [LARGE SCALE GENOMIC DNA]</scope>
    <source>
        <strain evidence="12">VPI 5359</strain>
    </source>
</reference>
<dbReference type="GO" id="GO:0004518">
    <property type="term" value="F:nuclease activity"/>
    <property type="evidence" value="ECO:0007669"/>
    <property type="project" value="UniProtKB-KW"/>
</dbReference>
<accession>A0A1H3GU54</accession>
<dbReference type="Pfam" id="PF01966">
    <property type="entry name" value="HD"/>
    <property type="match status" value="1"/>
</dbReference>
<dbReference type="CDD" id="cd09641">
    <property type="entry name" value="Cas3''_I"/>
    <property type="match status" value="1"/>
</dbReference>
<dbReference type="SMART" id="SM00487">
    <property type="entry name" value="DEXDc"/>
    <property type="match status" value="1"/>
</dbReference>
<name>A0A1H3GU54_EUBBA</name>
<keyword evidence="8" id="KW-0067">ATP-binding</keyword>
<dbReference type="SUPFAM" id="SSF109604">
    <property type="entry name" value="HD-domain/PDEase-like"/>
    <property type="match status" value="1"/>
</dbReference>
<evidence type="ECO:0000256" key="4">
    <source>
        <dbReference type="ARBA" id="ARBA00022723"/>
    </source>
</evidence>
<keyword evidence="6" id="KW-0378">Hydrolase</keyword>
<dbReference type="InterPro" id="IPR001650">
    <property type="entry name" value="Helicase_C-like"/>
</dbReference>
<dbReference type="GO" id="GO:0016787">
    <property type="term" value="F:hydrolase activity"/>
    <property type="evidence" value="ECO:0007669"/>
    <property type="project" value="UniProtKB-KW"/>
</dbReference>
<evidence type="ECO:0000256" key="9">
    <source>
        <dbReference type="ARBA" id="ARBA00023118"/>
    </source>
</evidence>
<dbReference type="GO" id="GO:0003724">
    <property type="term" value="F:RNA helicase activity"/>
    <property type="evidence" value="ECO:0007669"/>
    <property type="project" value="TreeGrafter"/>
</dbReference>
<dbReference type="STRING" id="1528.SAMN04488579_1154"/>
<keyword evidence="9" id="KW-0051">Antiviral defense</keyword>
<dbReference type="SMART" id="SM00490">
    <property type="entry name" value="HELICc"/>
    <property type="match status" value="1"/>
</dbReference>
<dbReference type="Gene3D" id="1.10.3210.30">
    <property type="match status" value="1"/>
</dbReference>
<comment type="similarity">
    <text evidence="2">In the central section; belongs to the CRISPR-associated helicase Cas3 family.</text>
</comment>
<dbReference type="NCBIfam" id="TIGR01596">
    <property type="entry name" value="cas3_HD"/>
    <property type="match status" value="1"/>
</dbReference>
<protein>
    <submittedName>
        <fullName evidence="11">CRISPR-associated helicase, Cas3 family</fullName>
    </submittedName>
</protein>
<dbReference type="NCBIfam" id="TIGR01587">
    <property type="entry name" value="cas3_core"/>
    <property type="match status" value="1"/>
</dbReference>
<dbReference type="RefSeq" id="WP_090245752.1">
    <property type="nucleotide sequence ID" value="NZ_FNOU01000015.1"/>
</dbReference>
<evidence type="ECO:0000256" key="8">
    <source>
        <dbReference type="ARBA" id="ARBA00022840"/>
    </source>
</evidence>
<dbReference type="GO" id="GO:0003723">
    <property type="term" value="F:RNA binding"/>
    <property type="evidence" value="ECO:0007669"/>
    <property type="project" value="TreeGrafter"/>
</dbReference>
<feature type="domain" description="HD Cas3-type" evidence="10">
    <location>
        <begin position="4"/>
        <end position="219"/>
    </location>
</feature>
<keyword evidence="5" id="KW-0547">Nucleotide-binding</keyword>
<dbReference type="InterPro" id="IPR050547">
    <property type="entry name" value="DEAD_box_RNA_helicases"/>
</dbReference>
<evidence type="ECO:0000256" key="3">
    <source>
        <dbReference type="ARBA" id="ARBA00022722"/>
    </source>
</evidence>
<dbReference type="Gene3D" id="3.40.50.300">
    <property type="entry name" value="P-loop containing nucleotide triphosphate hydrolases"/>
    <property type="match status" value="2"/>
</dbReference>
<evidence type="ECO:0000256" key="7">
    <source>
        <dbReference type="ARBA" id="ARBA00022806"/>
    </source>
</evidence>
<keyword evidence="4" id="KW-0479">Metal-binding</keyword>
<evidence type="ECO:0000259" key="10">
    <source>
        <dbReference type="PROSITE" id="PS51643"/>
    </source>
</evidence>
<dbReference type="GO" id="GO:0046872">
    <property type="term" value="F:metal ion binding"/>
    <property type="evidence" value="ECO:0007669"/>
    <property type="project" value="UniProtKB-KW"/>
</dbReference>
<sequence>MAFYSHPERQLKTHLMEVARYAVEHRGPVDHDLAALTGLCHDFGKYTTFFQRRLLDNGSYGDPRGNHSYLSALFGAHMVKERGGGSGEAYLVFSAIFSHHSRIKSIGPPYLPKRKHSFLEGDEDLEYDSLKQLEILGDQIRDLQKHSEEIIEEWQVLAEALGLKNPKEGIRSFLEDVNITKGLVLEIKKTANDLKKGKLPELFWQHQLLYSLLITGDKLSAAGIAPLCPGYFEYSLLDQARKAYLDEKAGSPLSRDGMGTLRQDIFSAVQGALETTVEGPGIYTITAPTGSGKTLTGFYAAQRLKARFPQLEKLVYVLPYTSIIDQNYEVIRDLYTRSGMEGVGIDRYLMKHHHLALREKKDEAGEIYSDQAFQMLLENWTGGTVVTTFVQFLQSIIGGQNKMLRKVQGYPQAVVILDEIQAVDVHYYSLLNHVLEKMCEHYGMIILMMTATRPLFFPNATELLWDYRKYFKMQNRTQIHSRLNPQTIDDFCEDFCLKWQGESTMIVVNTIQSSLSIYAQLKDKLAGGSVRYLSTNIIPKARRERIEMLRKQLKIEKLILVTTQVIEAGVDISFDRVIRDLAPLDSIIQCAGRCNRNGGEDMGLVEVVKLVNDNKRAFAQMVYGSTSVNITEKLLQKIGDIQECDYLELIDQYYNRLKDNIGGEKSERYLKALATMDFDPESEGDLNHFSLIQELDNQMEVYVMVDEAAENAIDVLKGCYAVPKKQRDFTKLADLKKAMQQYTLSLPIKLAMHLEEICIVPGFSMFVVGRDDLNQFYDPETGFIRAHEDTPTFL</sequence>
<evidence type="ECO:0000313" key="12">
    <source>
        <dbReference type="Proteomes" id="UP000199652"/>
    </source>
</evidence>
<dbReference type="InterPro" id="IPR006483">
    <property type="entry name" value="CRISPR-assoc_Cas3_HD"/>
</dbReference>
<dbReference type="InterPro" id="IPR038257">
    <property type="entry name" value="CRISPR-assoc_Cas3_HD_sf"/>
</dbReference>
<dbReference type="PANTHER" id="PTHR47963:SF9">
    <property type="entry name" value="CRISPR-ASSOCIATED ENDONUCLEASE_HELICASE CAS3"/>
    <property type="match status" value="1"/>
</dbReference>
<dbReference type="GO" id="GO:0051607">
    <property type="term" value="P:defense response to virus"/>
    <property type="evidence" value="ECO:0007669"/>
    <property type="project" value="UniProtKB-KW"/>
</dbReference>
<dbReference type="InterPro" id="IPR027417">
    <property type="entry name" value="P-loop_NTPase"/>
</dbReference>
<evidence type="ECO:0000256" key="5">
    <source>
        <dbReference type="ARBA" id="ARBA00022741"/>
    </source>
</evidence>
<proteinExistence type="inferred from homology"/>
<dbReference type="PANTHER" id="PTHR47963">
    <property type="entry name" value="DEAD-BOX ATP-DEPENDENT RNA HELICASE 47, MITOCHONDRIAL"/>
    <property type="match status" value="1"/>
</dbReference>
<gene>
    <name evidence="11" type="ORF">SAMN04488579_1154</name>
</gene>
<dbReference type="Pfam" id="PF00270">
    <property type="entry name" value="DEAD"/>
    <property type="match status" value="1"/>
</dbReference>
<dbReference type="Pfam" id="PF22590">
    <property type="entry name" value="Cas3-like_C_2"/>
    <property type="match status" value="1"/>
</dbReference>
<dbReference type="Proteomes" id="UP000199652">
    <property type="component" value="Unassembled WGS sequence"/>
</dbReference>
<dbReference type="CDD" id="cd17930">
    <property type="entry name" value="DEXHc_cas3"/>
    <property type="match status" value="1"/>
</dbReference>
<comment type="similarity">
    <text evidence="1">In the N-terminal section; belongs to the CRISPR-associated nuclease Cas3-HD family.</text>
</comment>
<dbReference type="InterPro" id="IPR054712">
    <property type="entry name" value="Cas3-like_dom"/>
</dbReference>
<dbReference type="SUPFAM" id="SSF52540">
    <property type="entry name" value="P-loop containing nucleoside triphosphate hydrolases"/>
    <property type="match status" value="1"/>
</dbReference>
<dbReference type="InterPro" id="IPR014001">
    <property type="entry name" value="Helicase_ATP-bd"/>
</dbReference>
<organism evidence="11 12">
    <name type="scientific">Eubacterium barkeri</name>
    <name type="common">Clostridium barkeri</name>
    <dbReference type="NCBI Taxonomy" id="1528"/>
    <lineage>
        <taxon>Bacteria</taxon>
        <taxon>Bacillati</taxon>
        <taxon>Bacillota</taxon>
        <taxon>Clostridia</taxon>
        <taxon>Eubacteriales</taxon>
        <taxon>Eubacteriaceae</taxon>
        <taxon>Eubacterium</taxon>
    </lineage>
</organism>
<dbReference type="EMBL" id="FNOU01000015">
    <property type="protein sequence ID" value="SDY06024.1"/>
    <property type="molecule type" value="Genomic_DNA"/>
</dbReference>
<dbReference type="CDD" id="cd18785">
    <property type="entry name" value="SF2_C"/>
    <property type="match status" value="1"/>
</dbReference>
<evidence type="ECO:0000256" key="1">
    <source>
        <dbReference type="ARBA" id="ARBA00006847"/>
    </source>
</evidence>
<dbReference type="InterPro" id="IPR006474">
    <property type="entry name" value="Helicase_Cas3_CRISPR-ass_core"/>
</dbReference>
<dbReference type="AlphaFoldDB" id="A0A1H3GU54"/>
<dbReference type="PROSITE" id="PS51643">
    <property type="entry name" value="HD_CAS3"/>
    <property type="match status" value="1"/>
</dbReference>
<evidence type="ECO:0000256" key="2">
    <source>
        <dbReference type="ARBA" id="ARBA00009046"/>
    </source>
</evidence>
<keyword evidence="7" id="KW-0347">Helicase</keyword>
<evidence type="ECO:0000313" key="11">
    <source>
        <dbReference type="EMBL" id="SDY06024.1"/>
    </source>
</evidence>
<dbReference type="GO" id="GO:0005524">
    <property type="term" value="F:ATP binding"/>
    <property type="evidence" value="ECO:0007669"/>
    <property type="project" value="UniProtKB-KW"/>
</dbReference>
<evidence type="ECO:0000256" key="6">
    <source>
        <dbReference type="ARBA" id="ARBA00022801"/>
    </source>
</evidence>
<dbReference type="InterPro" id="IPR006674">
    <property type="entry name" value="HD_domain"/>
</dbReference>